<evidence type="ECO:0000256" key="5">
    <source>
        <dbReference type="ARBA" id="ARBA00023274"/>
    </source>
</evidence>
<dbReference type="InterPro" id="IPR018079">
    <property type="entry name" value="Ribosomal_uS4_CS"/>
</dbReference>
<dbReference type="OrthoDB" id="9803672at2"/>
<evidence type="ECO:0000256" key="8">
    <source>
        <dbReference type="RuleBase" id="RU003699"/>
    </source>
</evidence>
<dbReference type="InterPro" id="IPR002942">
    <property type="entry name" value="S4_RNA-bd"/>
</dbReference>
<dbReference type="GO" id="GO:0019843">
    <property type="term" value="F:rRNA binding"/>
    <property type="evidence" value="ECO:0007669"/>
    <property type="project" value="UniProtKB-UniRule"/>
</dbReference>
<organism evidence="11 12">
    <name type="scientific">Akkermansia glycaniphila</name>
    <dbReference type="NCBI Taxonomy" id="1679444"/>
    <lineage>
        <taxon>Bacteria</taxon>
        <taxon>Pseudomonadati</taxon>
        <taxon>Verrucomicrobiota</taxon>
        <taxon>Verrucomicrobiia</taxon>
        <taxon>Verrucomicrobiales</taxon>
        <taxon>Akkermansiaceae</taxon>
        <taxon>Akkermansia</taxon>
    </lineage>
</organism>
<keyword evidence="2 7" id="KW-0699">rRNA-binding</keyword>
<evidence type="ECO:0000313" key="11">
    <source>
        <dbReference type="EMBL" id="SEH95996.1"/>
    </source>
</evidence>
<dbReference type="PATRIC" id="fig|1679444.3.peg.2830"/>
<dbReference type="GO" id="GO:0006412">
    <property type="term" value="P:translation"/>
    <property type="evidence" value="ECO:0007669"/>
    <property type="project" value="UniProtKB-UniRule"/>
</dbReference>
<dbReference type="InterPro" id="IPR022801">
    <property type="entry name" value="Ribosomal_uS4"/>
</dbReference>
<dbReference type="Gene3D" id="1.10.1050.10">
    <property type="entry name" value="Ribosomal Protein S4 Delta 41, Chain A, domain 1"/>
    <property type="match status" value="1"/>
</dbReference>
<dbReference type="CDD" id="cd00165">
    <property type="entry name" value="S4"/>
    <property type="match status" value="1"/>
</dbReference>
<dbReference type="NCBIfam" id="NF003717">
    <property type="entry name" value="PRK05327.1"/>
    <property type="match status" value="1"/>
</dbReference>
<dbReference type="Pfam" id="PF00163">
    <property type="entry name" value="Ribosomal_S4"/>
    <property type="match status" value="1"/>
</dbReference>
<keyword evidence="4 7" id="KW-0689">Ribosomal protein</keyword>
<comment type="function">
    <text evidence="7">With S5 and S12 plays an important role in translational accuracy.</text>
</comment>
<evidence type="ECO:0000256" key="7">
    <source>
        <dbReference type="HAMAP-Rule" id="MF_01306"/>
    </source>
</evidence>
<keyword evidence="3 7" id="KW-0694">RNA-binding</keyword>
<gene>
    <name evidence="7" type="primary">rpsD</name>
    <name evidence="11" type="ORF">PYTT_2096</name>
</gene>
<evidence type="ECO:0000259" key="10">
    <source>
        <dbReference type="SMART" id="SM01390"/>
    </source>
</evidence>
<evidence type="ECO:0000256" key="3">
    <source>
        <dbReference type="ARBA" id="ARBA00022884"/>
    </source>
</evidence>
<dbReference type="EMBL" id="LT629973">
    <property type="protein sequence ID" value="SEH95996.1"/>
    <property type="molecule type" value="Genomic_DNA"/>
</dbReference>
<evidence type="ECO:0000256" key="4">
    <source>
        <dbReference type="ARBA" id="ARBA00022980"/>
    </source>
</evidence>
<dbReference type="InterPro" id="IPR005709">
    <property type="entry name" value="Ribosomal_uS4_bac-type"/>
</dbReference>
<dbReference type="InterPro" id="IPR001912">
    <property type="entry name" value="Ribosomal_uS4_N"/>
</dbReference>
<sequence>MARYTGPRDKVSRRFGVELFGPSKSFARRPFPPGQHGVRAGRKKKSDYGVMLAEKQKLRFQYGVLEGQFRKYYEEASRRRGITGEILLQLLELRLDNVVYRLGFANTRSAARQLVSHGHVTVNGRKVNVASFSCSPGDVIAVASKAASQTLVTRYADLTQTVVVPDWMECDKDKFTGKISRVPTKEEIAPIVNEQLIVELYSR</sequence>
<evidence type="ECO:0000256" key="2">
    <source>
        <dbReference type="ARBA" id="ARBA00022730"/>
    </source>
</evidence>
<dbReference type="GO" id="GO:0042274">
    <property type="term" value="P:ribosomal small subunit biogenesis"/>
    <property type="evidence" value="ECO:0007669"/>
    <property type="project" value="TreeGrafter"/>
</dbReference>
<dbReference type="PANTHER" id="PTHR11831:SF4">
    <property type="entry name" value="SMALL RIBOSOMAL SUBUNIT PROTEIN US4M"/>
    <property type="match status" value="1"/>
</dbReference>
<dbReference type="STRING" id="1679444.PYTT_2096"/>
<dbReference type="PANTHER" id="PTHR11831">
    <property type="entry name" value="30S 40S RIBOSOMAL PROTEIN"/>
    <property type="match status" value="1"/>
</dbReference>
<dbReference type="FunFam" id="3.10.290.10:FF:000001">
    <property type="entry name" value="30S ribosomal protein S4"/>
    <property type="match status" value="1"/>
</dbReference>
<dbReference type="Proteomes" id="UP000176204">
    <property type="component" value="Chromosome I"/>
</dbReference>
<dbReference type="Gene3D" id="3.10.290.10">
    <property type="entry name" value="RNA-binding S4 domain"/>
    <property type="match status" value="1"/>
</dbReference>
<dbReference type="AlphaFoldDB" id="A0A1C7PC58"/>
<comment type="function">
    <text evidence="7">One of the primary rRNA binding proteins, it binds directly to 16S rRNA where it nucleates assembly of the body of the 30S subunit.</text>
</comment>
<keyword evidence="12" id="KW-1185">Reference proteome</keyword>
<accession>A0A1C7PC58</accession>
<dbReference type="SMART" id="SM01390">
    <property type="entry name" value="Ribosomal_S4"/>
    <property type="match status" value="1"/>
</dbReference>
<reference evidence="12" key="1">
    <citation type="submission" date="2016-09" db="EMBL/GenBank/DDBJ databases">
        <authorList>
            <person name="Koehorst J."/>
        </authorList>
    </citation>
    <scope>NUCLEOTIDE SEQUENCE [LARGE SCALE GENOMIC DNA]</scope>
</reference>
<dbReference type="GO" id="GO:0015935">
    <property type="term" value="C:small ribosomal subunit"/>
    <property type="evidence" value="ECO:0007669"/>
    <property type="project" value="InterPro"/>
</dbReference>
<comment type="subunit">
    <text evidence="7">Part of the 30S ribosomal subunit. Contacts protein S5. The interaction surface between S4 and S5 is involved in control of translational fidelity.</text>
</comment>
<dbReference type="KEGG" id="agl:PYTT_2096"/>
<evidence type="ECO:0000313" key="12">
    <source>
        <dbReference type="Proteomes" id="UP000176204"/>
    </source>
</evidence>
<dbReference type="GO" id="GO:0003735">
    <property type="term" value="F:structural constituent of ribosome"/>
    <property type="evidence" value="ECO:0007669"/>
    <property type="project" value="InterPro"/>
</dbReference>
<proteinExistence type="inferred from homology"/>
<dbReference type="Pfam" id="PF01479">
    <property type="entry name" value="S4"/>
    <property type="match status" value="1"/>
</dbReference>
<comment type="similarity">
    <text evidence="1 7 8">Belongs to the universal ribosomal protein uS4 family.</text>
</comment>
<evidence type="ECO:0000259" key="9">
    <source>
        <dbReference type="SMART" id="SM00363"/>
    </source>
</evidence>
<dbReference type="HAMAP" id="MF_01306_B">
    <property type="entry name" value="Ribosomal_uS4_B"/>
    <property type="match status" value="1"/>
</dbReference>
<dbReference type="RefSeq" id="WP_067775329.1">
    <property type="nucleotide sequence ID" value="NZ_JACVVN010000012.1"/>
</dbReference>
<evidence type="ECO:0000256" key="1">
    <source>
        <dbReference type="ARBA" id="ARBA00007465"/>
    </source>
</evidence>
<name>A0A1C7PC58_9BACT</name>
<dbReference type="NCBIfam" id="TIGR01017">
    <property type="entry name" value="rpsD_bact"/>
    <property type="match status" value="1"/>
</dbReference>
<dbReference type="SUPFAM" id="SSF55174">
    <property type="entry name" value="Alpha-L RNA-binding motif"/>
    <property type="match status" value="1"/>
</dbReference>
<dbReference type="PROSITE" id="PS00632">
    <property type="entry name" value="RIBOSOMAL_S4"/>
    <property type="match status" value="1"/>
</dbReference>
<dbReference type="InterPro" id="IPR036986">
    <property type="entry name" value="S4_RNA-bd_sf"/>
</dbReference>
<feature type="domain" description="RNA-binding S4" evidence="9">
    <location>
        <begin position="93"/>
        <end position="149"/>
    </location>
</feature>
<evidence type="ECO:0000256" key="6">
    <source>
        <dbReference type="ARBA" id="ARBA00035254"/>
    </source>
</evidence>
<dbReference type="PROSITE" id="PS50889">
    <property type="entry name" value="S4"/>
    <property type="match status" value="1"/>
</dbReference>
<dbReference type="SMART" id="SM00363">
    <property type="entry name" value="S4"/>
    <property type="match status" value="1"/>
</dbReference>
<keyword evidence="5 7" id="KW-0687">Ribonucleoprotein</keyword>
<protein>
    <recommendedName>
        <fullName evidence="6 7">Small ribosomal subunit protein uS4</fullName>
    </recommendedName>
</protein>
<feature type="domain" description="Small ribosomal subunit protein uS4 N-terminal" evidence="10">
    <location>
        <begin position="3"/>
        <end position="92"/>
    </location>
</feature>